<feature type="domain" description="Glycosyltransferase 2-like" evidence="1">
    <location>
        <begin position="262"/>
        <end position="369"/>
    </location>
</feature>
<dbReference type="Gene3D" id="3.90.550.10">
    <property type="entry name" value="Spore Coat Polysaccharide Biosynthesis Protein SpsA, Chain A"/>
    <property type="match status" value="1"/>
</dbReference>
<gene>
    <name evidence="2" type="ORF">FJM51_00025</name>
</gene>
<dbReference type="OrthoDB" id="7210452at2"/>
<dbReference type="AlphaFoldDB" id="A0A501WYT2"/>
<dbReference type="InterPro" id="IPR029044">
    <property type="entry name" value="Nucleotide-diphossugar_trans"/>
</dbReference>
<evidence type="ECO:0000259" key="1">
    <source>
        <dbReference type="Pfam" id="PF00535"/>
    </source>
</evidence>
<dbReference type="Proteomes" id="UP000319255">
    <property type="component" value="Unassembled WGS sequence"/>
</dbReference>
<name>A0A501WYT2_9RHOB</name>
<proteinExistence type="predicted"/>
<dbReference type="EMBL" id="VFRP01000001">
    <property type="protein sequence ID" value="TPE53475.1"/>
    <property type="molecule type" value="Genomic_DNA"/>
</dbReference>
<evidence type="ECO:0000313" key="3">
    <source>
        <dbReference type="Proteomes" id="UP000319255"/>
    </source>
</evidence>
<comment type="caution">
    <text evidence="2">The sequence shown here is derived from an EMBL/GenBank/DDBJ whole genome shotgun (WGS) entry which is preliminary data.</text>
</comment>
<dbReference type="Pfam" id="PF00535">
    <property type="entry name" value="Glycos_transf_2"/>
    <property type="match status" value="1"/>
</dbReference>
<dbReference type="InterPro" id="IPR001173">
    <property type="entry name" value="Glyco_trans_2-like"/>
</dbReference>
<dbReference type="SUPFAM" id="SSF53448">
    <property type="entry name" value="Nucleotide-diphospho-sugar transferases"/>
    <property type="match status" value="1"/>
</dbReference>
<dbReference type="CDD" id="cd00761">
    <property type="entry name" value="Glyco_tranf_GTA_type"/>
    <property type="match status" value="1"/>
</dbReference>
<reference evidence="2 3" key="1">
    <citation type="submission" date="2019-06" db="EMBL/GenBank/DDBJ databases">
        <title>A novel bacterium of genus Amaricoccus, isolated from marine sediment.</title>
        <authorList>
            <person name="Huang H."/>
            <person name="Mo K."/>
            <person name="Hu Y."/>
        </authorList>
    </citation>
    <scope>NUCLEOTIDE SEQUENCE [LARGE SCALE GENOMIC DNA]</scope>
    <source>
        <strain evidence="2 3">HB172011</strain>
    </source>
</reference>
<keyword evidence="3" id="KW-1185">Reference proteome</keyword>
<dbReference type="InterPro" id="IPR050834">
    <property type="entry name" value="Glycosyltransf_2"/>
</dbReference>
<keyword evidence="2" id="KW-0808">Transferase</keyword>
<dbReference type="PANTHER" id="PTHR43685:SF2">
    <property type="entry name" value="GLYCOSYLTRANSFERASE 2-LIKE DOMAIN-CONTAINING PROTEIN"/>
    <property type="match status" value="1"/>
</dbReference>
<dbReference type="PANTHER" id="PTHR43685">
    <property type="entry name" value="GLYCOSYLTRANSFERASE"/>
    <property type="match status" value="1"/>
</dbReference>
<sequence>MPAHPQAPAALERALLAERLAALEEAERVTEAEIAELRAYGRRLETHHAAARESLGWRVTEPMRRVVQLMRRRAPVRFEPRLAAGQLDGGEQTRREEARRAIHHLWRGLSTTAAPELERIAADPAHAWTDRHDALTELSAWYAFAGEWSRALAACRALEGLPRQRDIADRLMREGFILEAMGDREGARRVFAALAEESGDVDAQLARANYEADDEARLAAVNAVLSRAGLTPLLRRDPGRLLGFDNLTSEAPPANSDAGRVSVILPCHNAEATMEVALRSLMEQSYRDLEILVVDDCSTDGTVARAETLAAEDPRIRVIRQNANAGACAARNRGLAVASGAFVTTHDADVWSHPRKIEQQVETLTRKSKTRLAGVSCHGVRSRPDLRVTPNWRLDRRILFPSHSSFLFRRELAHELGPWDPVRVGADSDFIDRVRAAKGEKAVATIPPRAPLAFVLDAETSLARTGATHPRSLRHGLRQIHLAIARADRDRPGGPALSDWRWRHAALPPEALGWTDGPVALDFLLAGDCTDPAILARMRAEVAEHPRAEIGIFHWPAFSAPPRDLPNAYAMLIAGDGIRAVPPGAEVRLAARFATLFGTEHLPVDGAFQLVA</sequence>
<protein>
    <submittedName>
        <fullName evidence="2">Glycosyltransferase family 2 protein</fullName>
    </submittedName>
</protein>
<accession>A0A501WYT2</accession>
<evidence type="ECO:0000313" key="2">
    <source>
        <dbReference type="EMBL" id="TPE53475.1"/>
    </source>
</evidence>
<organism evidence="2 3">
    <name type="scientific">Amaricoccus solimangrovi</name>
    <dbReference type="NCBI Taxonomy" id="2589815"/>
    <lineage>
        <taxon>Bacteria</taxon>
        <taxon>Pseudomonadati</taxon>
        <taxon>Pseudomonadota</taxon>
        <taxon>Alphaproteobacteria</taxon>
        <taxon>Rhodobacterales</taxon>
        <taxon>Paracoccaceae</taxon>
        <taxon>Amaricoccus</taxon>
    </lineage>
</organism>
<dbReference type="GO" id="GO:0016740">
    <property type="term" value="F:transferase activity"/>
    <property type="evidence" value="ECO:0007669"/>
    <property type="project" value="UniProtKB-KW"/>
</dbReference>
<dbReference type="RefSeq" id="WP_140452053.1">
    <property type="nucleotide sequence ID" value="NZ_VFRP01000001.1"/>
</dbReference>